<dbReference type="SUPFAM" id="SSF56176">
    <property type="entry name" value="FAD-binding/transporter-associated domain-like"/>
    <property type="match status" value="1"/>
</dbReference>
<dbReference type="InterPro" id="IPR050432">
    <property type="entry name" value="FAD-linked_Oxidoreductases_BP"/>
</dbReference>
<feature type="non-terminal residue" evidence="6">
    <location>
        <position position="1"/>
    </location>
</feature>
<dbReference type="OrthoDB" id="610608at2759"/>
<evidence type="ECO:0000259" key="5">
    <source>
        <dbReference type="Pfam" id="PF01565"/>
    </source>
</evidence>
<gene>
    <name evidence="6" type="ORF">EJB05_09249</name>
</gene>
<keyword evidence="2" id="KW-0560">Oxidoreductase</keyword>
<evidence type="ECO:0000256" key="2">
    <source>
        <dbReference type="ARBA" id="ARBA00023002"/>
    </source>
</evidence>
<dbReference type="InterPro" id="IPR016169">
    <property type="entry name" value="FAD-bd_PCMH_sub2"/>
</dbReference>
<dbReference type="Pfam" id="PF01565">
    <property type="entry name" value="FAD_binding_4"/>
    <property type="match status" value="1"/>
</dbReference>
<dbReference type="PANTHER" id="PTHR13878:SF67">
    <property type="entry name" value="L-GULONOLACTONE OXIDASE 5"/>
    <property type="match status" value="1"/>
</dbReference>
<dbReference type="Gramene" id="TVU42826">
    <property type="protein sequence ID" value="TVU42826"/>
    <property type="gene ID" value="EJB05_09249"/>
</dbReference>
<comment type="similarity">
    <text evidence="1">Belongs to the oxygen-dependent FAD-linked oxidoreductase family.</text>
</comment>
<dbReference type="InterPro" id="IPR036318">
    <property type="entry name" value="FAD-bd_PCMH-like_sf"/>
</dbReference>
<feature type="region of interest" description="Disordered" evidence="3">
    <location>
        <begin position="162"/>
        <end position="209"/>
    </location>
</feature>
<feature type="signal peptide" evidence="4">
    <location>
        <begin position="1"/>
        <end position="18"/>
    </location>
</feature>
<dbReference type="GO" id="GO:0016491">
    <property type="term" value="F:oxidoreductase activity"/>
    <property type="evidence" value="ECO:0007669"/>
    <property type="project" value="UniProtKB-KW"/>
</dbReference>
<feature type="compositionally biased region" description="Polar residues" evidence="3">
    <location>
        <begin position="200"/>
        <end position="209"/>
    </location>
</feature>
<evidence type="ECO:0000256" key="1">
    <source>
        <dbReference type="ARBA" id="ARBA00005466"/>
    </source>
</evidence>
<evidence type="ECO:0000256" key="3">
    <source>
        <dbReference type="SAM" id="MobiDB-lite"/>
    </source>
</evidence>
<keyword evidence="7" id="KW-1185">Reference proteome</keyword>
<feature type="chain" id="PRO_5023830486" description="FAD linked oxidase N-terminal domain-containing protein" evidence="4">
    <location>
        <begin position="19"/>
        <end position="209"/>
    </location>
</feature>
<organism evidence="6 7">
    <name type="scientific">Eragrostis curvula</name>
    <name type="common">weeping love grass</name>
    <dbReference type="NCBI Taxonomy" id="38414"/>
    <lineage>
        <taxon>Eukaryota</taxon>
        <taxon>Viridiplantae</taxon>
        <taxon>Streptophyta</taxon>
        <taxon>Embryophyta</taxon>
        <taxon>Tracheophyta</taxon>
        <taxon>Spermatophyta</taxon>
        <taxon>Magnoliopsida</taxon>
        <taxon>Liliopsida</taxon>
        <taxon>Poales</taxon>
        <taxon>Poaceae</taxon>
        <taxon>PACMAD clade</taxon>
        <taxon>Chloridoideae</taxon>
        <taxon>Eragrostideae</taxon>
        <taxon>Eragrostidinae</taxon>
        <taxon>Eragrostis</taxon>
    </lineage>
</organism>
<evidence type="ECO:0000313" key="6">
    <source>
        <dbReference type="EMBL" id="TVU42826.1"/>
    </source>
</evidence>
<evidence type="ECO:0000256" key="4">
    <source>
        <dbReference type="SAM" id="SignalP"/>
    </source>
</evidence>
<accession>A0A5J9W4G7</accession>
<dbReference type="EMBL" id="RWGY01000005">
    <property type="protein sequence ID" value="TVU42826.1"/>
    <property type="molecule type" value="Genomic_DNA"/>
</dbReference>
<dbReference type="Proteomes" id="UP000324897">
    <property type="component" value="Unassembled WGS sequence"/>
</dbReference>
<feature type="compositionally biased region" description="Low complexity" evidence="3">
    <location>
        <begin position="167"/>
        <end position="198"/>
    </location>
</feature>
<sequence length="209" mass="21686">MAAASRALLLLLLPWVLAGSSSIPLPPHGPVQCSVCTVTNAVGSFNDRKTCYAGSAVYPRTEAELVAAVARAVKGKHKAGVPGGSVIISTARLDRVVRVDAGRRQMTVQSGVLLRNVIREAGAVGMALPNSPYFYGVTVGGLLATGAHGSSLMGKGGAVHEYRRGARGSPSSASSVRTTPTRMRPRSRSASSESSPRSLCSWNRCSSVP</sequence>
<protein>
    <recommendedName>
        <fullName evidence="5">FAD linked oxidase N-terminal domain-containing protein</fullName>
    </recommendedName>
</protein>
<dbReference type="GO" id="GO:0050660">
    <property type="term" value="F:flavin adenine dinucleotide binding"/>
    <property type="evidence" value="ECO:0007669"/>
    <property type="project" value="InterPro"/>
</dbReference>
<comment type="caution">
    <text evidence="6">The sequence shown here is derived from an EMBL/GenBank/DDBJ whole genome shotgun (WGS) entry which is preliminary data.</text>
</comment>
<dbReference type="Gene3D" id="3.30.465.10">
    <property type="match status" value="1"/>
</dbReference>
<dbReference type="InterPro" id="IPR006094">
    <property type="entry name" value="Oxid_FAD_bind_N"/>
</dbReference>
<keyword evidence="4" id="KW-0732">Signal</keyword>
<dbReference type="PANTHER" id="PTHR13878">
    <property type="entry name" value="GULONOLACTONE OXIDASE"/>
    <property type="match status" value="1"/>
</dbReference>
<reference evidence="6 7" key="1">
    <citation type="journal article" date="2019" name="Sci. Rep.">
        <title>A high-quality genome of Eragrostis curvula grass provides insights into Poaceae evolution and supports new strategies to enhance forage quality.</title>
        <authorList>
            <person name="Carballo J."/>
            <person name="Santos B.A.C.M."/>
            <person name="Zappacosta D."/>
            <person name="Garbus I."/>
            <person name="Selva J.P."/>
            <person name="Gallo C.A."/>
            <person name="Diaz A."/>
            <person name="Albertini E."/>
            <person name="Caccamo M."/>
            <person name="Echenique V."/>
        </authorList>
    </citation>
    <scope>NUCLEOTIDE SEQUENCE [LARGE SCALE GENOMIC DNA]</scope>
    <source>
        <strain evidence="7">cv. Victoria</strain>
        <tissue evidence="6">Leaf</tissue>
    </source>
</reference>
<feature type="domain" description="FAD linked oxidase N-terminal" evidence="5">
    <location>
        <begin position="80"/>
        <end position="151"/>
    </location>
</feature>
<evidence type="ECO:0000313" key="7">
    <source>
        <dbReference type="Proteomes" id="UP000324897"/>
    </source>
</evidence>
<proteinExistence type="inferred from homology"/>
<dbReference type="AlphaFoldDB" id="A0A5J9W4G7"/>
<name>A0A5J9W4G7_9POAL</name>